<dbReference type="GO" id="GO:0005524">
    <property type="term" value="F:ATP binding"/>
    <property type="evidence" value="ECO:0007669"/>
    <property type="project" value="UniProtKB-KW"/>
</dbReference>
<name>A0A3P6DJS7_BRAOL</name>
<evidence type="ECO:0000259" key="14">
    <source>
        <dbReference type="PROSITE" id="PS50011"/>
    </source>
</evidence>
<feature type="compositionally biased region" description="Pro residues" evidence="12">
    <location>
        <begin position="289"/>
        <end position="304"/>
    </location>
</feature>
<dbReference type="InterPro" id="IPR011009">
    <property type="entry name" value="Kinase-like_dom_sf"/>
</dbReference>
<reference evidence="15" key="1">
    <citation type="submission" date="2018-11" db="EMBL/GenBank/DDBJ databases">
        <authorList>
            <consortium name="Genoscope - CEA"/>
            <person name="William W."/>
        </authorList>
    </citation>
    <scope>NUCLEOTIDE SEQUENCE</scope>
</reference>
<keyword evidence="4 13" id="KW-0812">Transmembrane</keyword>
<evidence type="ECO:0000313" key="15">
    <source>
        <dbReference type="EMBL" id="VDD20752.1"/>
    </source>
</evidence>
<dbReference type="GO" id="GO:0016020">
    <property type="term" value="C:membrane"/>
    <property type="evidence" value="ECO:0007669"/>
    <property type="project" value="UniProtKB-SubCell"/>
</dbReference>
<dbReference type="PROSITE" id="PS50011">
    <property type="entry name" value="PROTEIN_KINASE_DOM"/>
    <property type="match status" value="1"/>
</dbReference>
<dbReference type="GO" id="GO:0004672">
    <property type="term" value="F:protein kinase activity"/>
    <property type="evidence" value="ECO:0007669"/>
    <property type="project" value="InterPro"/>
</dbReference>
<dbReference type="Gene3D" id="2.60.120.200">
    <property type="match status" value="1"/>
</dbReference>
<keyword evidence="10 13" id="KW-0472">Membrane</keyword>
<dbReference type="GO" id="GO:0051707">
    <property type="term" value="P:response to other organism"/>
    <property type="evidence" value="ECO:0007669"/>
    <property type="project" value="UniProtKB-ARBA"/>
</dbReference>
<feature type="region of interest" description="Disordered" evidence="12">
    <location>
        <begin position="279"/>
        <end position="308"/>
    </location>
</feature>
<evidence type="ECO:0000256" key="7">
    <source>
        <dbReference type="ARBA" id="ARBA00022741"/>
    </source>
</evidence>
<keyword evidence="5" id="KW-0732">Signal</keyword>
<evidence type="ECO:0000256" key="4">
    <source>
        <dbReference type="ARBA" id="ARBA00022692"/>
    </source>
</evidence>
<dbReference type="Pfam" id="PF00139">
    <property type="entry name" value="Lectin_legB"/>
    <property type="match status" value="1"/>
</dbReference>
<evidence type="ECO:0000256" key="11">
    <source>
        <dbReference type="ARBA" id="ARBA00023170"/>
    </source>
</evidence>
<dbReference type="AlphaFoldDB" id="A0A3P6DJS7"/>
<proteinExistence type="inferred from homology"/>
<dbReference type="SUPFAM" id="SSF49899">
    <property type="entry name" value="Concanavalin A-like lectins/glucanases"/>
    <property type="match status" value="1"/>
</dbReference>
<dbReference type="SUPFAM" id="SSF56112">
    <property type="entry name" value="Protein kinase-like (PK-like)"/>
    <property type="match status" value="1"/>
</dbReference>
<evidence type="ECO:0000256" key="10">
    <source>
        <dbReference type="ARBA" id="ARBA00023136"/>
    </source>
</evidence>
<feature type="domain" description="Protein kinase" evidence="14">
    <location>
        <begin position="369"/>
        <end position="434"/>
    </location>
</feature>
<dbReference type="GO" id="GO:0006952">
    <property type="term" value="P:defense response"/>
    <property type="evidence" value="ECO:0007669"/>
    <property type="project" value="UniProtKB-ARBA"/>
</dbReference>
<evidence type="ECO:0000256" key="8">
    <source>
        <dbReference type="ARBA" id="ARBA00022840"/>
    </source>
</evidence>
<protein>
    <recommendedName>
        <fullName evidence="14">Protein kinase domain-containing protein</fullName>
    </recommendedName>
</protein>
<comment type="similarity">
    <text evidence="2">In the N-terminal section; belongs to the leguminous lectin family.</text>
</comment>
<dbReference type="InterPro" id="IPR013320">
    <property type="entry name" value="ConA-like_dom_sf"/>
</dbReference>
<dbReference type="EMBL" id="LR031874">
    <property type="protein sequence ID" value="VDD20752.1"/>
    <property type="molecule type" value="Genomic_DNA"/>
</dbReference>
<evidence type="ECO:0000256" key="2">
    <source>
        <dbReference type="ARBA" id="ARBA00008536"/>
    </source>
</evidence>
<comment type="similarity">
    <text evidence="3">In the C-terminal section; belongs to the protein kinase superfamily. Ser/Thr protein kinase family.</text>
</comment>
<dbReference type="PANTHER" id="PTHR27007">
    <property type="match status" value="1"/>
</dbReference>
<evidence type="ECO:0000256" key="9">
    <source>
        <dbReference type="ARBA" id="ARBA00022989"/>
    </source>
</evidence>
<keyword evidence="11" id="KW-0675">Receptor</keyword>
<dbReference type="CDD" id="cd06899">
    <property type="entry name" value="lectin_legume_LecRK_Arcelin_ConA"/>
    <property type="match status" value="1"/>
</dbReference>
<evidence type="ECO:0000256" key="5">
    <source>
        <dbReference type="ARBA" id="ARBA00022729"/>
    </source>
</evidence>
<keyword evidence="9 13" id="KW-1133">Transmembrane helix</keyword>
<feature type="transmembrane region" description="Helical" evidence="13">
    <location>
        <begin position="314"/>
        <end position="336"/>
    </location>
</feature>
<accession>A0A3P6DJS7</accession>
<keyword evidence="6" id="KW-0430">Lectin</keyword>
<dbReference type="Gene3D" id="3.30.200.20">
    <property type="entry name" value="Phosphorylase Kinase, domain 1"/>
    <property type="match status" value="1"/>
</dbReference>
<keyword evidence="7" id="KW-0547">Nucleotide-binding</keyword>
<dbReference type="InterPro" id="IPR000719">
    <property type="entry name" value="Prot_kinase_dom"/>
</dbReference>
<dbReference type="GO" id="GO:0030246">
    <property type="term" value="F:carbohydrate binding"/>
    <property type="evidence" value="ECO:0007669"/>
    <property type="project" value="UniProtKB-KW"/>
</dbReference>
<organism evidence="15">
    <name type="scientific">Brassica oleracea</name>
    <name type="common">Wild cabbage</name>
    <dbReference type="NCBI Taxonomy" id="3712"/>
    <lineage>
        <taxon>Eukaryota</taxon>
        <taxon>Viridiplantae</taxon>
        <taxon>Streptophyta</taxon>
        <taxon>Embryophyta</taxon>
        <taxon>Tracheophyta</taxon>
        <taxon>Spermatophyta</taxon>
        <taxon>Magnoliopsida</taxon>
        <taxon>eudicotyledons</taxon>
        <taxon>Gunneridae</taxon>
        <taxon>Pentapetalae</taxon>
        <taxon>rosids</taxon>
        <taxon>malvids</taxon>
        <taxon>Brassicales</taxon>
        <taxon>Brassicaceae</taxon>
        <taxon>Brassiceae</taxon>
        <taxon>Brassica</taxon>
    </lineage>
</organism>
<dbReference type="InterPro" id="IPR001245">
    <property type="entry name" value="Ser-Thr/Tyr_kinase_cat_dom"/>
</dbReference>
<gene>
    <name evidence="15" type="ORF">BOLC2T07385H</name>
</gene>
<evidence type="ECO:0000256" key="1">
    <source>
        <dbReference type="ARBA" id="ARBA00004479"/>
    </source>
</evidence>
<evidence type="ECO:0000256" key="3">
    <source>
        <dbReference type="ARBA" id="ARBA00010217"/>
    </source>
</evidence>
<evidence type="ECO:0000256" key="12">
    <source>
        <dbReference type="SAM" id="MobiDB-lite"/>
    </source>
</evidence>
<dbReference type="InterPro" id="IPR050528">
    <property type="entry name" value="L-type_Lectin-RKs"/>
</dbReference>
<dbReference type="InterPro" id="IPR001220">
    <property type="entry name" value="Legume_lectin_dom"/>
</dbReference>
<comment type="subcellular location">
    <subcellularLocation>
        <location evidence="1">Membrane</location>
        <topology evidence="1">Single-pass type I membrane protein</topology>
    </subcellularLocation>
</comment>
<dbReference type="Pfam" id="PF07714">
    <property type="entry name" value="PK_Tyr_Ser-Thr"/>
    <property type="match status" value="1"/>
</dbReference>
<evidence type="ECO:0000256" key="6">
    <source>
        <dbReference type="ARBA" id="ARBA00022734"/>
    </source>
</evidence>
<evidence type="ECO:0000256" key="13">
    <source>
        <dbReference type="SAM" id="Phobius"/>
    </source>
</evidence>
<keyword evidence="8" id="KW-0067">ATP-binding</keyword>
<sequence>MIISVHAMLLVLAQEGYHFLEYDFREANLYLDGMANTNGGPLHLTNDTKASTGHAMLKTPMNFTASSPSSFSFSTQFVFVIFPLAKPPAYGQGMAFVVAPKIDLMANLMLGISANGTATSGLGLFNSANNNKTETRILAIELDTNESSEPLDQSDNHVGIDVNSIFSVQYANASYFDATEGKNKTLLLASEKPILIWIDYDGTEKLLNVTLAPVPTPKPVSPLLSSSIKPSVPLLSRPINLSEIFNETMFVGFSGSTGTVKSDQYILAWSFKKGGKSENIDLSKVMDPPTRPPPPSAPPPPSPPESEFKGSKTLILVATIPSIAILLMLGGILYLYQRRKYAEVLEQWEQEYIPQRYSFKNLYKATKGFKESQLIGAEGFGKVYKGELLSGTQIAVKRVSHDAKQGMQQYVAEIASMGRLRHKNLVQLLGYCRP</sequence>